<reference evidence="1 2" key="1">
    <citation type="journal article" date="2019" name="Sci. Rep.">
        <title>Orb-weaving spider Araneus ventricosus genome elucidates the spidroin gene catalogue.</title>
        <authorList>
            <person name="Kono N."/>
            <person name="Nakamura H."/>
            <person name="Ohtoshi R."/>
            <person name="Moran D.A.P."/>
            <person name="Shinohara A."/>
            <person name="Yoshida Y."/>
            <person name="Fujiwara M."/>
            <person name="Mori M."/>
            <person name="Tomita M."/>
            <person name="Arakawa K."/>
        </authorList>
    </citation>
    <scope>NUCLEOTIDE SEQUENCE [LARGE SCALE GENOMIC DNA]</scope>
</reference>
<keyword evidence="2" id="KW-1185">Reference proteome</keyword>
<proteinExistence type="predicted"/>
<comment type="caution">
    <text evidence="1">The sequence shown here is derived from an EMBL/GenBank/DDBJ whole genome shotgun (WGS) entry which is preliminary data.</text>
</comment>
<evidence type="ECO:0000313" key="1">
    <source>
        <dbReference type="EMBL" id="GBM69780.1"/>
    </source>
</evidence>
<evidence type="ECO:0000313" key="2">
    <source>
        <dbReference type="Proteomes" id="UP000499080"/>
    </source>
</evidence>
<gene>
    <name evidence="1" type="ORF">AVEN_217380_1</name>
</gene>
<sequence>MADILLNSVSNLESSGSEAIPLRHHDSTPVQRIHAVRDRKLNYFTSFHGKEFVAFKICFTRNTPSTMLKEEHSHRGITPPYRSIRGELHIPAAENRKFGTCG</sequence>
<protein>
    <submittedName>
        <fullName evidence="1">Uncharacterized protein</fullName>
    </submittedName>
</protein>
<dbReference type="EMBL" id="BGPR01002212">
    <property type="protein sequence ID" value="GBM69780.1"/>
    <property type="molecule type" value="Genomic_DNA"/>
</dbReference>
<dbReference type="AlphaFoldDB" id="A0A4Y2HWM8"/>
<name>A0A4Y2HWM8_ARAVE</name>
<dbReference type="Proteomes" id="UP000499080">
    <property type="component" value="Unassembled WGS sequence"/>
</dbReference>
<accession>A0A4Y2HWM8</accession>
<organism evidence="1 2">
    <name type="scientific">Araneus ventricosus</name>
    <name type="common">Orbweaver spider</name>
    <name type="synonym">Epeira ventricosa</name>
    <dbReference type="NCBI Taxonomy" id="182803"/>
    <lineage>
        <taxon>Eukaryota</taxon>
        <taxon>Metazoa</taxon>
        <taxon>Ecdysozoa</taxon>
        <taxon>Arthropoda</taxon>
        <taxon>Chelicerata</taxon>
        <taxon>Arachnida</taxon>
        <taxon>Araneae</taxon>
        <taxon>Araneomorphae</taxon>
        <taxon>Entelegynae</taxon>
        <taxon>Araneoidea</taxon>
        <taxon>Araneidae</taxon>
        <taxon>Araneus</taxon>
    </lineage>
</organism>